<keyword evidence="5" id="KW-0249">Electron transport</keyword>
<dbReference type="Gene3D" id="3.40.50.1220">
    <property type="entry name" value="TPP-binding domain"/>
    <property type="match status" value="1"/>
</dbReference>
<dbReference type="Pfam" id="PF00766">
    <property type="entry name" value="ETF_alpha"/>
    <property type="match status" value="1"/>
</dbReference>
<dbReference type="InterPro" id="IPR014731">
    <property type="entry name" value="ETF_asu_C"/>
</dbReference>
<feature type="domain" description="4Fe-4S ferredoxin-type" evidence="11">
    <location>
        <begin position="13"/>
        <end position="43"/>
    </location>
</feature>
<dbReference type="Pfam" id="PF01012">
    <property type="entry name" value="ETF"/>
    <property type="match status" value="1"/>
</dbReference>
<name>A0A6V8N4X9_9BACT</name>
<keyword evidence="2" id="KW-0285">Flavoprotein</keyword>
<dbReference type="CDD" id="cd01715">
    <property type="entry name" value="ETF_alpha"/>
    <property type="match status" value="1"/>
</dbReference>
<dbReference type="SMART" id="SM00893">
    <property type="entry name" value="ETF"/>
    <property type="match status" value="1"/>
</dbReference>
<dbReference type="InterPro" id="IPR014730">
    <property type="entry name" value="ETF_a/b_N"/>
</dbReference>
<keyword evidence="3" id="KW-0479">Metal-binding</keyword>
<comment type="function">
    <text evidence="8">The electron transfer flavoprotein serves as a specific electron acceptor for other dehydrogenases. It transfers the electrons to the main respiratory chain via ETF-ubiquinone oxidoreductase (ETF dehydrogenase).</text>
</comment>
<dbReference type="PROSITE" id="PS00198">
    <property type="entry name" value="4FE4S_FER_1"/>
    <property type="match status" value="1"/>
</dbReference>
<dbReference type="Gene3D" id="3.30.70.20">
    <property type="match status" value="1"/>
</dbReference>
<dbReference type="SUPFAM" id="SSF52467">
    <property type="entry name" value="DHS-like NAD/FAD-binding domain"/>
    <property type="match status" value="1"/>
</dbReference>
<evidence type="ECO:0000259" key="11">
    <source>
        <dbReference type="PROSITE" id="PS51379"/>
    </source>
</evidence>
<protein>
    <recommendedName>
        <fullName evidence="9">Electron transfer flavoprotein subunit alpha</fullName>
    </recommendedName>
    <alternativeName>
        <fullName evidence="10">Electron transfer flavoprotein large subunit</fullName>
    </alternativeName>
</protein>
<keyword evidence="4" id="KW-0274">FAD</keyword>
<evidence type="ECO:0000256" key="1">
    <source>
        <dbReference type="ARBA" id="ARBA00005817"/>
    </source>
</evidence>
<evidence type="ECO:0000256" key="5">
    <source>
        <dbReference type="ARBA" id="ARBA00022982"/>
    </source>
</evidence>
<dbReference type="InterPro" id="IPR017900">
    <property type="entry name" value="4Fe4S_Fe_S_CS"/>
</dbReference>
<evidence type="ECO:0000256" key="3">
    <source>
        <dbReference type="ARBA" id="ARBA00022723"/>
    </source>
</evidence>
<dbReference type="InterPro" id="IPR029035">
    <property type="entry name" value="DHS-like_NAD/FAD-binding_dom"/>
</dbReference>
<dbReference type="Proteomes" id="UP000587586">
    <property type="component" value="Unassembled WGS sequence"/>
</dbReference>
<evidence type="ECO:0000313" key="13">
    <source>
        <dbReference type="Proteomes" id="UP000587586"/>
    </source>
</evidence>
<gene>
    <name evidence="12" type="primary">etfA_2</name>
    <name evidence="12" type="ORF">GMLC_04660</name>
</gene>
<dbReference type="InterPro" id="IPR017896">
    <property type="entry name" value="4Fe4S_Fe-S-bd"/>
</dbReference>
<dbReference type="InterPro" id="IPR014729">
    <property type="entry name" value="Rossmann-like_a/b/a_fold"/>
</dbReference>
<dbReference type="PANTHER" id="PTHR43153:SF1">
    <property type="entry name" value="ELECTRON TRANSFER FLAVOPROTEIN SUBUNIT ALPHA, MITOCHONDRIAL"/>
    <property type="match status" value="1"/>
</dbReference>
<evidence type="ECO:0000256" key="7">
    <source>
        <dbReference type="ARBA" id="ARBA00023014"/>
    </source>
</evidence>
<dbReference type="AlphaFoldDB" id="A0A6V8N4X9"/>
<proteinExistence type="inferred from homology"/>
<dbReference type="PROSITE" id="PS51379">
    <property type="entry name" value="4FE4S_FER_2"/>
    <property type="match status" value="2"/>
</dbReference>
<reference evidence="13" key="1">
    <citation type="submission" date="2020-06" db="EMBL/GenBank/DDBJ databases">
        <title>Draft genomic sequecing of Geomonas sp. Red745.</title>
        <authorList>
            <person name="Itoh H."/>
            <person name="Xu Z.X."/>
            <person name="Ushijima N."/>
            <person name="Masuda Y."/>
            <person name="Shiratori Y."/>
            <person name="Senoo K."/>
        </authorList>
    </citation>
    <scope>NUCLEOTIDE SEQUENCE [LARGE SCALE GENOMIC DNA]</scope>
    <source>
        <strain evidence="13">Red745</strain>
    </source>
</reference>
<keyword evidence="13" id="KW-1185">Reference proteome</keyword>
<dbReference type="EMBL" id="BLXZ01000001">
    <property type="protein sequence ID" value="GFO66887.1"/>
    <property type="molecule type" value="Genomic_DNA"/>
</dbReference>
<dbReference type="GO" id="GO:0046872">
    <property type="term" value="F:metal ion binding"/>
    <property type="evidence" value="ECO:0007669"/>
    <property type="project" value="UniProtKB-KW"/>
</dbReference>
<evidence type="ECO:0000256" key="9">
    <source>
        <dbReference type="ARBA" id="ARBA00068674"/>
    </source>
</evidence>
<evidence type="ECO:0000256" key="4">
    <source>
        <dbReference type="ARBA" id="ARBA00022827"/>
    </source>
</evidence>
<sequence length="447" mass="47577">MTDAVKPPKKPRGVASLLEGRCIACGARCQSACPVDAIEMDDAGAPIINTSKCIGCVKCVKVCPAQALEMSFTPEELRILQELAATSAAAGAPVVEVDAEEAELARKLSAYRGVWVFIEQTEGEAAKVSWELLGKGKELAEARNCELAAVVMGEGVEELCRQAIGYGAQRVFSMDAPVLRHYRTDAYQRGVCALVEKYRPEVILMGATGLGRDLAGVVATELSTGLTADCTGLSIDDKGNLMQTRPAFGGNIMATIICDKFRPQMATVRPHVMPMPPFDAALTGEVVRESVPVTEEEMKVKVLKILMDGGSGSQVDISGADFIISGGRGMMNKENFSMLQELADVLGGVVGASRSAVDAGWMPQDRQVGQTGKTVRPKVYIACGISGAIQHLVGMQDSDVVIAINRDPEAPIFQVASYGIVGDLFQVIPALTRKLKTLKEARSGKRA</sequence>
<keyword evidence="6" id="KW-0408">Iron</keyword>
<dbReference type="GO" id="GO:0033539">
    <property type="term" value="P:fatty acid beta-oxidation using acyl-CoA dehydrogenase"/>
    <property type="evidence" value="ECO:0007669"/>
    <property type="project" value="TreeGrafter"/>
</dbReference>
<evidence type="ECO:0000256" key="8">
    <source>
        <dbReference type="ARBA" id="ARBA00025649"/>
    </source>
</evidence>
<comment type="similarity">
    <text evidence="1">Belongs to the ETF alpha-subunit/FixB family.</text>
</comment>
<evidence type="ECO:0000313" key="12">
    <source>
        <dbReference type="EMBL" id="GFO66887.1"/>
    </source>
</evidence>
<comment type="caution">
    <text evidence="12">The sequence shown here is derived from an EMBL/GenBank/DDBJ whole genome shotgun (WGS) entry which is preliminary data.</text>
</comment>
<dbReference type="GO" id="GO:0050660">
    <property type="term" value="F:flavin adenine dinucleotide binding"/>
    <property type="evidence" value="ECO:0007669"/>
    <property type="project" value="InterPro"/>
</dbReference>
<feature type="domain" description="4Fe-4S ferredoxin-type" evidence="11">
    <location>
        <begin position="44"/>
        <end position="73"/>
    </location>
</feature>
<evidence type="ECO:0000256" key="2">
    <source>
        <dbReference type="ARBA" id="ARBA00022630"/>
    </source>
</evidence>
<dbReference type="Gene3D" id="3.40.50.620">
    <property type="entry name" value="HUPs"/>
    <property type="match status" value="1"/>
</dbReference>
<evidence type="ECO:0000256" key="10">
    <source>
        <dbReference type="ARBA" id="ARBA00079299"/>
    </source>
</evidence>
<dbReference type="SUPFAM" id="SSF54862">
    <property type="entry name" value="4Fe-4S ferredoxins"/>
    <property type="match status" value="1"/>
</dbReference>
<dbReference type="GO" id="GO:0009055">
    <property type="term" value="F:electron transfer activity"/>
    <property type="evidence" value="ECO:0007669"/>
    <property type="project" value="InterPro"/>
</dbReference>
<dbReference type="SUPFAM" id="SSF52402">
    <property type="entry name" value="Adenine nucleotide alpha hydrolases-like"/>
    <property type="match status" value="1"/>
</dbReference>
<dbReference type="PANTHER" id="PTHR43153">
    <property type="entry name" value="ELECTRON TRANSFER FLAVOPROTEIN ALPHA"/>
    <property type="match status" value="1"/>
</dbReference>
<dbReference type="GO" id="GO:0051536">
    <property type="term" value="F:iron-sulfur cluster binding"/>
    <property type="evidence" value="ECO:0007669"/>
    <property type="project" value="UniProtKB-KW"/>
</dbReference>
<dbReference type="InterPro" id="IPR001308">
    <property type="entry name" value="ETF_a/FixB"/>
</dbReference>
<accession>A0A6V8N4X9</accession>
<dbReference type="FunFam" id="3.40.50.1220:FF:000001">
    <property type="entry name" value="Electron transfer flavoprotein, alpha subunit"/>
    <property type="match status" value="1"/>
</dbReference>
<evidence type="ECO:0000256" key="6">
    <source>
        <dbReference type="ARBA" id="ARBA00023004"/>
    </source>
</evidence>
<keyword evidence="5" id="KW-0813">Transport</keyword>
<dbReference type="RefSeq" id="WP_183359411.1">
    <property type="nucleotide sequence ID" value="NZ_BLXZ01000001.1"/>
</dbReference>
<keyword evidence="7" id="KW-0411">Iron-sulfur</keyword>
<organism evidence="12 13">
    <name type="scientific">Geomonas limicola</name>
    <dbReference type="NCBI Taxonomy" id="2740186"/>
    <lineage>
        <taxon>Bacteria</taxon>
        <taxon>Pseudomonadati</taxon>
        <taxon>Thermodesulfobacteriota</taxon>
        <taxon>Desulfuromonadia</taxon>
        <taxon>Geobacterales</taxon>
        <taxon>Geobacteraceae</taxon>
        <taxon>Geomonas</taxon>
    </lineage>
</organism>
<dbReference type="Pfam" id="PF14697">
    <property type="entry name" value="Fer4_21"/>
    <property type="match status" value="1"/>
</dbReference>
<dbReference type="InterPro" id="IPR033947">
    <property type="entry name" value="ETF_alpha_N"/>
</dbReference>